<feature type="region of interest" description="Disordered" evidence="1">
    <location>
        <begin position="347"/>
        <end position="370"/>
    </location>
</feature>
<evidence type="ECO:0000313" key="2">
    <source>
        <dbReference type="EMBL" id="KAF2458112.1"/>
    </source>
</evidence>
<gene>
    <name evidence="2" type="ORF">BDY21DRAFT_284690</name>
</gene>
<dbReference type="AlphaFoldDB" id="A0A6A6P307"/>
<feature type="region of interest" description="Disordered" evidence="1">
    <location>
        <begin position="429"/>
        <end position="491"/>
    </location>
</feature>
<organism evidence="2 3">
    <name type="scientific">Lineolata rhizophorae</name>
    <dbReference type="NCBI Taxonomy" id="578093"/>
    <lineage>
        <taxon>Eukaryota</taxon>
        <taxon>Fungi</taxon>
        <taxon>Dikarya</taxon>
        <taxon>Ascomycota</taxon>
        <taxon>Pezizomycotina</taxon>
        <taxon>Dothideomycetes</taxon>
        <taxon>Dothideomycetes incertae sedis</taxon>
        <taxon>Lineolatales</taxon>
        <taxon>Lineolataceae</taxon>
        <taxon>Lineolata</taxon>
    </lineage>
</organism>
<dbReference type="OrthoDB" id="286814at2759"/>
<evidence type="ECO:0000256" key="1">
    <source>
        <dbReference type="SAM" id="MobiDB-lite"/>
    </source>
</evidence>
<proteinExistence type="predicted"/>
<feature type="compositionally biased region" description="Low complexity" evidence="1">
    <location>
        <begin position="468"/>
        <end position="491"/>
    </location>
</feature>
<feature type="compositionally biased region" description="Basic and acidic residues" evidence="1">
    <location>
        <begin position="527"/>
        <end position="539"/>
    </location>
</feature>
<dbReference type="GO" id="GO:0000307">
    <property type="term" value="C:cyclin-dependent protein kinase holoenzyme complex"/>
    <property type="evidence" value="ECO:0007669"/>
    <property type="project" value="TreeGrafter"/>
</dbReference>
<dbReference type="CDD" id="cd20557">
    <property type="entry name" value="CYCLIN_ScPCL1-like"/>
    <property type="match status" value="1"/>
</dbReference>
<evidence type="ECO:0008006" key="4">
    <source>
        <dbReference type="Google" id="ProtNLM"/>
    </source>
</evidence>
<feature type="region of interest" description="Disordered" evidence="1">
    <location>
        <begin position="69"/>
        <end position="91"/>
    </location>
</feature>
<dbReference type="GO" id="GO:0005634">
    <property type="term" value="C:nucleus"/>
    <property type="evidence" value="ECO:0007669"/>
    <property type="project" value="TreeGrafter"/>
</dbReference>
<dbReference type="Proteomes" id="UP000799766">
    <property type="component" value="Unassembled WGS sequence"/>
</dbReference>
<feature type="compositionally biased region" description="Polar residues" evidence="1">
    <location>
        <begin position="69"/>
        <end position="79"/>
    </location>
</feature>
<dbReference type="GO" id="GO:0019901">
    <property type="term" value="F:protein kinase binding"/>
    <property type="evidence" value="ECO:0007669"/>
    <property type="project" value="InterPro"/>
</dbReference>
<dbReference type="Gene3D" id="1.10.472.10">
    <property type="entry name" value="Cyclin-like"/>
    <property type="match status" value="1"/>
</dbReference>
<sequence length="564" mass="60835">MNFDFPQQQTWGATSSRSHPYEPSLSSSASSSSSSVFSVEASSQSSNSSTSTSNSLHIWDDDSWNSLRPAQAAAQQERSGASHVPNHDFTMEQPADTQSLRALQCGRRMFLAALILASKYLQDRNYSARAWSKISGLKVCEINMNEMAFLEAVNWKLHIPDPLFERWQDVVLAYTPSSHPPPSPGTGCSVVNKWKEVMCLLTPELDKVSIRPRTPARSRRPDVFGIRSPPPTIPEVPSEESTPVPMVRLPQYLEPKPDMLPPTPSLIRMGPLPTPQMTPQSTASSTPGYGQCTLPGLRPAMCSAMAQAQSACMSRTILDTWNPAAVLRSNGFDGYQFSGRRPSLAASTVSSASSPESMVSDNSSRSSRSSSICSVSSSAAWAPSSQANLARMATCRNARLPYPMPTQKESTCEYIASEPVSSPDFENFNISDPNAVSMSGADESAKSRKRGRASADLSLQQNVRAMLSASSSTTSSTTSSTVTPSSFSSPTPDAVLQDCSVASSFLLQSPSCVTPSAREPQSPCSGLERRRPVPKDLGRKRACCANEANLGVPREGPGMWRDVL</sequence>
<name>A0A6A6P307_9PEZI</name>
<dbReference type="GO" id="GO:0016538">
    <property type="term" value="F:cyclin-dependent protein serine/threonine kinase regulator activity"/>
    <property type="evidence" value="ECO:0007669"/>
    <property type="project" value="TreeGrafter"/>
</dbReference>
<accession>A0A6A6P307</accession>
<feature type="region of interest" description="Disordered" evidence="1">
    <location>
        <begin position="213"/>
        <end position="243"/>
    </location>
</feature>
<feature type="compositionally biased region" description="Polar residues" evidence="1">
    <location>
        <begin position="1"/>
        <end position="14"/>
    </location>
</feature>
<dbReference type="PANTHER" id="PTHR15615">
    <property type="match status" value="1"/>
</dbReference>
<feature type="compositionally biased region" description="Low complexity" evidence="1">
    <location>
        <begin position="15"/>
        <end position="55"/>
    </location>
</feature>
<dbReference type="Pfam" id="PF08613">
    <property type="entry name" value="Cyclin"/>
    <property type="match status" value="1"/>
</dbReference>
<feature type="region of interest" description="Disordered" evidence="1">
    <location>
        <begin position="511"/>
        <end position="540"/>
    </location>
</feature>
<dbReference type="InterPro" id="IPR013922">
    <property type="entry name" value="Cyclin_PHO80-like"/>
</dbReference>
<dbReference type="PANTHER" id="PTHR15615:SF36">
    <property type="entry name" value="PHO85 CYCLIN-5"/>
    <property type="match status" value="1"/>
</dbReference>
<evidence type="ECO:0000313" key="3">
    <source>
        <dbReference type="Proteomes" id="UP000799766"/>
    </source>
</evidence>
<protein>
    <recommendedName>
        <fullName evidence="4">Cyclin-domain-containing protein</fullName>
    </recommendedName>
</protein>
<dbReference type="EMBL" id="MU001678">
    <property type="protein sequence ID" value="KAF2458112.1"/>
    <property type="molecule type" value="Genomic_DNA"/>
</dbReference>
<feature type="region of interest" description="Disordered" evidence="1">
    <location>
        <begin position="1"/>
        <end position="55"/>
    </location>
</feature>
<keyword evidence="3" id="KW-1185">Reference proteome</keyword>
<reference evidence="2" key="1">
    <citation type="journal article" date="2020" name="Stud. Mycol.">
        <title>101 Dothideomycetes genomes: a test case for predicting lifestyles and emergence of pathogens.</title>
        <authorList>
            <person name="Haridas S."/>
            <person name="Albert R."/>
            <person name="Binder M."/>
            <person name="Bloem J."/>
            <person name="Labutti K."/>
            <person name="Salamov A."/>
            <person name="Andreopoulos B."/>
            <person name="Baker S."/>
            <person name="Barry K."/>
            <person name="Bills G."/>
            <person name="Bluhm B."/>
            <person name="Cannon C."/>
            <person name="Castanera R."/>
            <person name="Culley D."/>
            <person name="Daum C."/>
            <person name="Ezra D."/>
            <person name="Gonzalez J."/>
            <person name="Henrissat B."/>
            <person name="Kuo A."/>
            <person name="Liang C."/>
            <person name="Lipzen A."/>
            <person name="Lutzoni F."/>
            <person name="Magnuson J."/>
            <person name="Mondo S."/>
            <person name="Nolan M."/>
            <person name="Ohm R."/>
            <person name="Pangilinan J."/>
            <person name="Park H.-J."/>
            <person name="Ramirez L."/>
            <person name="Alfaro M."/>
            <person name="Sun H."/>
            <person name="Tritt A."/>
            <person name="Yoshinaga Y."/>
            <person name="Zwiers L.-H."/>
            <person name="Turgeon B."/>
            <person name="Goodwin S."/>
            <person name="Spatafora J."/>
            <person name="Crous P."/>
            <person name="Grigoriev I."/>
        </authorList>
    </citation>
    <scope>NUCLEOTIDE SEQUENCE</scope>
    <source>
        <strain evidence="2">ATCC 16933</strain>
    </source>
</reference>